<comment type="similarity">
    <text evidence="1">Belongs to the PPR family. P subfamily.</text>
</comment>
<evidence type="ECO:0000313" key="4">
    <source>
        <dbReference type="EMBL" id="KAE8719184.1"/>
    </source>
</evidence>
<dbReference type="InterPro" id="IPR002885">
    <property type="entry name" value="PPR_rpt"/>
</dbReference>
<keyword evidence="2" id="KW-0677">Repeat</keyword>
<proteinExistence type="inferred from homology"/>
<organism evidence="4 5">
    <name type="scientific">Hibiscus syriacus</name>
    <name type="common">Rose of Sharon</name>
    <dbReference type="NCBI Taxonomy" id="106335"/>
    <lineage>
        <taxon>Eukaryota</taxon>
        <taxon>Viridiplantae</taxon>
        <taxon>Streptophyta</taxon>
        <taxon>Embryophyta</taxon>
        <taxon>Tracheophyta</taxon>
        <taxon>Spermatophyta</taxon>
        <taxon>Magnoliopsida</taxon>
        <taxon>eudicotyledons</taxon>
        <taxon>Gunneridae</taxon>
        <taxon>Pentapetalae</taxon>
        <taxon>rosids</taxon>
        <taxon>malvids</taxon>
        <taxon>Malvales</taxon>
        <taxon>Malvaceae</taxon>
        <taxon>Malvoideae</taxon>
        <taxon>Hibiscus</taxon>
    </lineage>
</organism>
<evidence type="ECO:0000256" key="2">
    <source>
        <dbReference type="ARBA" id="ARBA00022737"/>
    </source>
</evidence>
<name>A0A6A3BRG1_HIBSY</name>
<feature type="repeat" description="PPR" evidence="3">
    <location>
        <begin position="9"/>
        <end position="43"/>
    </location>
</feature>
<feature type="repeat" description="PPR" evidence="3">
    <location>
        <begin position="44"/>
        <end position="78"/>
    </location>
</feature>
<dbReference type="Pfam" id="PF13041">
    <property type="entry name" value="PPR_2"/>
    <property type="match status" value="1"/>
</dbReference>
<evidence type="ECO:0000256" key="3">
    <source>
        <dbReference type="PROSITE-ProRule" id="PRU00708"/>
    </source>
</evidence>
<dbReference type="AlphaFoldDB" id="A0A6A3BRG1"/>
<comment type="caution">
    <text evidence="4">The sequence shown here is derived from an EMBL/GenBank/DDBJ whole genome shotgun (WGS) entry which is preliminary data.</text>
</comment>
<evidence type="ECO:0000256" key="1">
    <source>
        <dbReference type="ARBA" id="ARBA00007626"/>
    </source>
</evidence>
<dbReference type="Pfam" id="PF01535">
    <property type="entry name" value="PPR"/>
    <property type="match status" value="1"/>
</dbReference>
<dbReference type="Proteomes" id="UP000436088">
    <property type="component" value="Unassembled WGS sequence"/>
</dbReference>
<dbReference type="EMBL" id="VEPZ02000792">
    <property type="protein sequence ID" value="KAE8719184.1"/>
    <property type="molecule type" value="Genomic_DNA"/>
</dbReference>
<gene>
    <name evidence="4" type="ORF">F3Y22_tig00109972pilonHSYRG00218</name>
</gene>
<evidence type="ECO:0000313" key="5">
    <source>
        <dbReference type="Proteomes" id="UP000436088"/>
    </source>
</evidence>
<protein>
    <submittedName>
        <fullName evidence="4">Cysteine/Histidine-rich C1 domain family protein</fullName>
    </submittedName>
</protein>
<dbReference type="Gene3D" id="1.25.40.10">
    <property type="entry name" value="Tetratricopeptide repeat domain"/>
    <property type="match status" value="1"/>
</dbReference>
<accession>A0A6A3BRG1</accession>
<sequence length="156" mass="17991">MGLNGIKATCVTYENLINGYCKIADIYSAMLIYRDMRRKDFRPHSLTVKLLIRGLCGKGMMEEVIKLHAEMAGKGFKPILEIYDAFIDGYLRQGNEEMAAMLRKEALETQKEEVIRCLSSYKWKQTCLKTYGKLFLRYALPLLDNDCLSFVEIHFG</sequence>
<reference evidence="4" key="1">
    <citation type="submission" date="2019-09" db="EMBL/GenBank/DDBJ databases">
        <title>Draft genome information of white flower Hibiscus syriacus.</title>
        <authorList>
            <person name="Kim Y.-M."/>
        </authorList>
    </citation>
    <scope>NUCLEOTIDE SEQUENCE [LARGE SCALE GENOMIC DNA]</scope>
    <source>
        <strain evidence="4">YM2019G1</strain>
    </source>
</reference>
<dbReference type="PANTHER" id="PTHR47941">
    <property type="entry name" value="PENTATRICOPEPTIDE REPEAT-CONTAINING PROTEIN 3, MITOCHONDRIAL"/>
    <property type="match status" value="1"/>
</dbReference>
<dbReference type="NCBIfam" id="TIGR00756">
    <property type="entry name" value="PPR"/>
    <property type="match status" value="2"/>
</dbReference>
<dbReference type="PROSITE" id="PS51375">
    <property type="entry name" value="PPR"/>
    <property type="match status" value="2"/>
</dbReference>
<keyword evidence="5" id="KW-1185">Reference proteome</keyword>
<dbReference type="InterPro" id="IPR011990">
    <property type="entry name" value="TPR-like_helical_dom_sf"/>
</dbReference>